<evidence type="ECO:0000313" key="3">
    <source>
        <dbReference type="EMBL" id="PPK64153.1"/>
    </source>
</evidence>
<dbReference type="PANTHER" id="PTHR40758:SF1">
    <property type="entry name" value="CONSERVED PROTEIN"/>
    <property type="match status" value="1"/>
</dbReference>
<reference evidence="3 4" key="1">
    <citation type="submission" date="2018-02" db="EMBL/GenBank/DDBJ databases">
        <title>Genomic Encyclopedia of Archaeal and Bacterial Type Strains, Phase II (KMG-II): from individual species to whole genera.</title>
        <authorList>
            <person name="Goeker M."/>
        </authorList>
    </citation>
    <scope>NUCLEOTIDE SEQUENCE [LARGE SCALE GENOMIC DNA]</scope>
    <source>
        <strain evidence="3 4">YU 961-1</strain>
    </source>
</reference>
<dbReference type="RefSeq" id="WP_245931627.1">
    <property type="nucleotide sequence ID" value="NZ_CP154825.1"/>
</dbReference>
<proteinExistence type="predicted"/>
<dbReference type="PANTHER" id="PTHR40758">
    <property type="entry name" value="CONSERVED PROTEIN"/>
    <property type="match status" value="1"/>
</dbReference>
<protein>
    <submittedName>
        <fullName evidence="3">Uncharacterized protein (TIGR03083 family)</fullName>
    </submittedName>
</protein>
<evidence type="ECO:0000259" key="1">
    <source>
        <dbReference type="Pfam" id="PF07398"/>
    </source>
</evidence>
<feature type="domain" description="Mycothiol-dependent maleylpyruvate isomerase metal-binding" evidence="2">
    <location>
        <begin position="19"/>
        <end position="135"/>
    </location>
</feature>
<gene>
    <name evidence="3" type="ORF">CLV40_12117</name>
</gene>
<dbReference type="GO" id="GO:0046872">
    <property type="term" value="F:metal ion binding"/>
    <property type="evidence" value="ECO:0007669"/>
    <property type="project" value="InterPro"/>
</dbReference>
<sequence>MTALTPLIDPDRLLDVLEAETALIATTAENTDHDQPVPGCPGLTVGETARHVGSVYRMVVTWIRTGERPTRWQRQPLDGEPVEHYLRDGLRSLLGELAAHGPDAPCPTWHPHDQTYCFWRRRMAHEATVHRVDVQSAVGGPITEIGDDVAVDGVDEALTLWFTHRLAALGVSGTRQATVAVRAAGHTWLAEVSTERTVATPASPLVAPTASATITAAPRDLYLWLWGRSPVFGDRIDRSGDLDALTQLWALLRLATR</sequence>
<organism evidence="3 4">
    <name type="scientific">Actinokineospora auranticolor</name>
    <dbReference type="NCBI Taxonomy" id="155976"/>
    <lineage>
        <taxon>Bacteria</taxon>
        <taxon>Bacillati</taxon>
        <taxon>Actinomycetota</taxon>
        <taxon>Actinomycetes</taxon>
        <taxon>Pseudonocardiales</taxon>
        <taxon>Pseudonocardiaceae</taxon>
        <taxon>Actinokineospora</taxon>
    </lineage>
</organism>
<dbReference type="Proteomes" id="UP000239203">
    <property type="component" value="Unassembled WGS sequence"/>
</dbReference>
<dbReference type="EMBL" id="PTIX01000021">
    <property type="protein sequence ID" value="PPK64153.1"/>
    <property type="molecule type" value="Genomic_DNA"/>
</dbReference>
<dbReference type="Pfam" id="PF11716">
    <property type="entry name" value="MDMPI_N"/>
    <property type="match status" value="1"/>
</dbReference>
<evidence type="ECO:0000259" key="2">
    <source>
        <dbReference type="Pfam" id="PF11716"/>
    </source>
</evidence>
<dbReference type="SUPFAM" id="SSF109854">
    <property type="entry name" value="DinB/YfiT-like putative metalloenzymes"/>
    <property type="match status" value="1"/>
</dbReference>
<comment type="caution">
    <text evidence="3">The sequence shown here is derived from an EMBL/GenBank/DDBJ whole genome shotgun (WGS) entry which is preliminary data.</text>
</comment>
<dbReference type="InterPro" id="IPR010872">
    <property type="entry name" value="MDMPI_C-term_domain"/>
</dbReference>
<dbReference type="InterPro" id="IPR017517">
    <property type="entry name" value="Maleyloyr_isom"/>
</dbReference>
<dbReference type="InterPro" id="IPR034660">
    <property type="entry name" value="DinB/YfiT-like"/>
</dbReference>
<dbReference type="AlphaFoldDB" id="A0A2S6GG20"/>
<keyword evidence="4" id="KW-1185">Reference proteome</keyword>
<dbReference type="Pfam" id="PF07398">
    <property type="entry name" value="MDMPI_C"/>
    <property type="match status" value="1"/>
</dbReference>
<dbReference type="InterPro" id="IPR024344">
    <property type="entry name" value="MDMPI_metal-binding"/>
</dbReference>
<feature type="domain" description="MDMPI C-terminal" evidence="1">
    <location>
        <begin position="148"/>
        <end position="245"/>
    </location>
</feature>
<name>A0A2S6GG20_9PSEU</name>
<dbReference type="GO" id="GO:0005886">
    <property type="term" value="C:plasma membrane"/>
    <property type="evidence" value="ECO:0007669"/>
    <property type="project" value="TreeGrafter"/>
</dbReference>
<accession>A0A2S6GG20</accession>
<evidence type="ECO:0000313" key="4">
    <source>
        <dbReference type="Proteomes" id="UP000239203"/>
    </source>
</evidence>
<dbReference type="NCBIfam" id="TIGR03083">
    <property type="entry name" value="maleylpyruvate isomerase family mycothiol-dependent enzyme"/>
    <property type="match status" value="1"/>
</dbReference>